<gene>
    <name evidence="1" type="ORF">KEM10_22020</name>
</gene>
<dbReference type="InterPro" id="IPR011101">
    <property type="entry name" value="DUF5131"/>
</dbReference>
<dbReference type="Proteomes" id="UP000708576">
    <property type="component" value="Unassembled WGS sequence"/>
</dbReference>
<reference evidence="1 2" key="1">
    <citation type="journal article" date="2015" name="Int. J. Syst. Evol. Microbiol.">
        <title>Carboxylicivirga linearis sp. nov., isolated from a sea cucumber culture pond.</title>
        <authorList>
            <person name="Wang F.Q."/>
            <person name="Zhou Y.X."/>
            <person name="Lin X.Z."/>
            <person name="Chen G.J."/>
            <person name="Du Z.J."/>
        </authorList>
    </citation>
    <scope>NUCLEOTIDE SEQUENCE [LARGE SCALE GENOMIC DNA]</scope>
    <source>
        <strain evidence="1 2">FB218</strain>
    </source>
</reference>
<dbReference type="EMBL" id="JAGUCO010000034">
    <property type="protein sequence ID" value="MBS2100979.1"/>
    <property type="molecule type" value="Genomic_DNA"/>
</dbReference>
<keyword evidence="2" id="KW-1185">Reference proteome</keyword>
<name>A0ABS5K1H2_9BACT</name>
<dbReference type="RefSeq" id="WP_212219887.1">
    <property type="nucleotide sequence ID" value="NZ_JAGUCO010000034.1"/>
</dbReference>
<evidence type="ECO:0000313" key="1">
    <source>
        <dbReference type="EMBL" id="MBS2100979.1"/>
    </source>
</evidence>
<sequence>MHDIWNPWHGCTKISEGCKHCYMFFLDRQRDKEGSNIYKTKSGFNYPLQKNRNGQYKIKSGELIRVCMTSDFFLEEADCWRDEAWQMMKMRSDVKFFLLTKRPERVEKCLPNNWGYGWENIFFNVTCENQKRADERIPILLNLPFKHKGIMTAPLIGDIQIEDYLKTRQIEQVIAGGENYDGARPCNFDWIKSLQQQCITHNISFCFIETGTNFIKEGKAYTIPKKSVQSQMAFKSGMNYKGKAINFILKDTMGFLIECNHMYQPKFKANCHTCGSKPICNGCSNCGKC</sequence>
<protein>
    <submittedName>
        <fullName evidence="1">DUF5131 family protein</fullName>
    </submittedName>
</protein>
<comment type="caution">
    <text evidence="1">The sequence shown here is derived from an EMBL/GenBank/DDBJ whole genome shotgun (WGS) entry which is preliminary data.</text>
</comment>
<organism evidence="1 2">
    <name type="scientific">Carboxylicivirga linearis</name>
    <dbReference type="NCBI Taxonomy" id="1628157"/>
    <lineage>
        <taxon>Bacteria</taxon>
        <taxon>Pseudomonadati</taxon>
        <taxon>Bacteroidota</taxon>
        <taxon>Bacteroidia</taxon>
        <taxon>Marinilabiliales</taxon>
        <taxon>Marinilabiliaceae</taxon>
        <taxon>Carboxylicivirga</taxon>
    </lineage>
</organism>
<accession>A0ABS5K1H2</accession>
<dbReference type="Pfam" id="PF07505">
    <property type="entry name" value="DUF5131"/>
    <property type="match status" value="1"/>
</dbReference>
<proteinExistence type="predicted"/>
<evidence type="ECO:0000313" key="2">
    <source>
        <dbReference type="Proteomes" id="UP000708576"/>
    </source>
</evidence>